<dbReference type="SMART" id="SM00822">
    <property type="entry name" value="PKS_KR"/>
    <property type="match status" value="1"/>
</dbReference>
<evidence type="ECO:0000259" key="4">
    <source>
        <dbReference type="PROSITE" id="PS52019"/>
    </source>
</evidence>
<dbReference type="Pfam" id="PF07977">
    <property type="entry name" value="FabA"/>
    <property type="match status" value="2"/>
</dbReference>
<dbReference type="InterPro" id="IPR029069">
    <property type="entry name" value="HotDog_dom_sf"/>
</dbReference>
<accession>A0A328FGT9</accession>
<dbReference type="PROSITE" id="PS52019">
    <property type="entry name" value="PKS_MFAS_DH"/>
    <property type="match status" value="1"/>
</dbReference>
<dbReference type="EMBL" id="CP036313">
    <property type="protein sequence ID" value="QBH14391.1"/>
    <property type="molecule type" value="Genomic_DNA"/>
</dbReference>
<dbReference type="InterPro" id="IPR013968">
    <property type="entry name" value="PKS_KR"/>
</dbReference>
<proteinExistence type="predicted"/>
<dbReference type="Gene3D" id="3.10.129.10">
    <property type="entry name" value="Hotdog Thioesterase"/>
    <property type="match status" value="2"/>
</dbReference>
<feature type="active site" description="Proton donor; for dehydratase activity" evidence="3">
    <location>
        <position position="710"/>
    </location>
</feature>
<keyword evidence="8" id="KW-1185">Reference proteome</keyword>
<dbReference type="Proteomes" id="UP000248798">
    <property type="component" value="Unassembled WGS sequence"/>
</dbReference>
<reference evidence="6 7" key="1">
    <citation type="submission" date="2018-06" db="EMBL/GenBank/DDBJ databases">
        <title>Complete Genome Sequence of Desulfobacter hydrogenophilus (DSM3380).</title>
        <authorList>
            <person name="Marietou A."/>
            <person name="Schreiber L."/>
            <person name="Marshall I."/>
            <person name="Jorgensen B."/>
        </authorList>
    </citation>
    <scope>NUCLEOTIDE SEQUENCE [LARGE SCALE GENOMIC DNA]</scope>
    <source>
        <strain evidence="6 7">DSM 3380</strain>
    </source>
</reference>
<dbReference type="GO" id="GO:0006633">
    <property type="term" value="P:fatty acid biosynthetic process"/>
    <property type="evidence" value="ECO:0007669"/>
    <property type="project" value="TreeGrafter"/>
</dbReference>
<protein>
    <submittedName>
        <fullName evidence="6">Hydroxymyristoyl-ACP dehydratase</fullName>
    </submittedName>
    <submittedName>
        <fullName evidence="5">SDR family NAD(P)-dependent oxidoreductase</fullName>
    </submittedName>
</protein>
<dbReference type="SUPFAM" id="SSF54637">
    <property type="entry name" value="Thioesterase/thiol ester dehydrase-isomerase"/>
    <property type="match status" value="2"/>
</dbReference>
<dbReference type="GO" id="GO:0016829">
    <property type="term" value="F:lyase activity"/>
    <property type="evidence" value="ECO:0007669"/>
    <property type="project" value="UniProtKB-KW"/>
</dbReference>
<dbReference type="PANTHER" id="PTHR43775">
    <property type="entry name" value="FATTY ACID SYNTHASE"/>
    <property type="match status" value="1"/>
</dbReference>
<evidence type="ECO:0000313" key="5">
    <source>
        <dbReference type="EMBL" id="QBH14391.1"/>
    </source>
</evidence>
<dbReference type="InterPro" id="IPR049900">
    <property type="entry name" value="PKS_mFAS_DH"/>
</dbReference>
<feature type="region of interest" description="N-terminal hotdog fold" evidence="3">
    <location>
        <begin position="500"/>
        <end position="632"/>
    </location>
</feature>
<feature type="active site" description="Proton acceptor; for dehydratase activity" evidence="3">
    <location>
        <position position="537"/>
    </location>
</feature>
<dbReference type="Gene3D" id="3.40.50.720">
    <property type="entry name" value="NAD(P)-binding Rossmann-like Domain"/>
    <property type="match status" value="1"/>
</dbReference>
<dbReference type="Gene3D" id="3.10.129.110">
    <property type="entry name" value="Polyketide synthase dehydratase"/>
    <property type="match status" value="1"/>
</dbReference>
<keyword evidence="2" id="KW-0456">Lyase</keyword>
<evidence type="ECO:0000313" key="8">
    <source>
        <dbReference type="Proteomes" id="UP000293902"/>
    </source>
</evidence>
<dbReference type="InterPro" id="IPR036291">
    <property type="entry name" value="NAD(P)-bd_dom_sf"/>
</dbReference>
<evidence type="ECO:0000313" key="7">
    <source>
        <dbReference type="Proteomes" id="UP000248798"/>
    </source>
</evidence>
<keyword evidence="1" id="KW-0808">Transferase</keyword>
<dbReference type="SUPFAM" id="SSF51735">
    <property type="entry name" value="NAD(P)-binding Rossmann-fold domains"/>
    <property type="match status" value="1"/>
</dbReference>
<evidence type="ECO:0000256" key="2">
    <source>
        <dbReference type="ARBA" id="ARBA00023239"/>
    </source>
</evidence>
<sequence length="1188" mass="130676">MAEQAEETKLKVLGRQEIELTTFPAHQVRFYNGAKIHIPEGKIIYLTRDSAGIATAFKKEFKKLKLAAQIIDATPENIPDLPDAAGLVLIPDAFCEPGDDALAGQFLLTAFSMASKNGPYLTASAKAGGSFMTCVSFLGGGFGFKNFETQISPVYGGMAGLAKTASLEWKQVLCRALDLPFDPKAVKKNAEAAVAMMMTRGAVEMGLDREHCYIPELVSKPVGKPSEIGLNKSDVAVISGGARGVTAACAIALAKQCRSKIALWGRSKPPFEEPAWLKGMDTPAQMKKAIFANAFEKEKPTPARVEKQYRHFASNRDIKANLERIQKWGNEVAYYCVDIRDKDLVNETMEKVTRQLGPVTALIHGAGVLEDKLICEKTPDQFKNVFETKINGLFALLSSVDQDKLKYLVMFSSVAARFGNTGQCDYAMANEVLNKIAQAKQLTRPHCRAIAINWGPWDGGMVTDALKREFEKRHIELIPIQAGAQQMVAEMGNADGSCVEVVVGGTIPSDVPEPSAVMNKVLTQTFSIQDSCIIEDHKIDNAPVVPLALMVDLLACGAEKNNPGLQFAGMEKVQLLKGIVPGDGKVNVQVDIGKCVTIDHQHFTPGRITSSGKNGLTIQHARAQVLLADTLPQPPVLAKSVSMDLDPWEISMDQAYETILFHEGELQCISDICGVSSKGIEVMTTTAPDISAWYKTPHARQWAMDPMVLDAAFQAAILWTFHNCGQACLPASFANLRLFHVFPRQSGHKVRILFSVNHQDQHKIKGYFTFLDENNTVIASIMGFEAVMDPGLLDKFKSAPLFDRDKILAFAQGNPSDAFGEPYKVFDHEREIARLPRPPYFFMDAVTKADHPAWQTAPGGWIETTYKIDKDAWYFAANHSDAMPFCILLEVALQPCGWLAAYGGAALTCEDRLHFRNLGGKAKLIKNLTRTSGSVKIRVRMTDVSMAGGMIIQNFDMDVKNKGKSVYTGTTNFGFFTSDALSKQVGIREPEAFLTIEKKSQPSDIVLEDHAPLTPEDQNIGPNTGMPGKALRMIDKITCLDFKAGLHGQGLIQGEKQVDPDEWFFHAHFYQDPVCPGSLGVESFLQLIRLFMIKKFDLNPELFAPAVAENHEHEWIYRGQIIQSNANIVVQAHISACTMDETGCRATADGTLCVDGICIYEMKNFCFSLQALPIETNIKKERKLSNQS</sequence>
<evidence type="ECO:0000256" key="1">
    <source>
        <dbReference type="ARBA" id="ARBA00022679"/>
    </source>
</evidence>
<evidence type="ECO:0000313" key="6">
    <source>
        <dbReference type="EMBL" id="RAM02283.1"/>
    </source>
</evidence>
<dbReference type="AlphaFoldDB" id="A0A328FGT9"/>
<feature type="domain" description="PKS/mFAS DH" evidence="4">
    <location>
        <begin position="500"/>
        <end position="795"/>
    </location>
</feature>
<dbReference type="InterPro" id="IPR050091">
    <property type="entry name" value="PKS_NRPS_Biosynth_Enz"/>
</dbReference>
<dbReference type="InterPro" id="IPR049551">
    <property type="entry name" value="PKS_DH_C"/>
</dbReference>
<dbReference type="Pfam" id="PF14765">
    <property type="entry name" value="PS-DH"/>
    <property type="match status" value="1"/>
</dbReference>
<dbReference type="Pfam" id="PF08659">
    <property type="entry name" value="KR"/>
    <property type="match status" value="1"/>
</dbReference>
<dbReference type="InterPro" id="IPR057326">
    <property type="entry name" value="KR_dom"/>
</dbReference>
<name>A0A328FGT9_9BACT</name>
<feature type="region of interest" description="C-terminal hotdog fold" evidence="3">
    <location>
        <begin position="647"/>
        <end position="795"/>
    </location>
</feature>
<dbReference type="CDD" id="cd08953">
    <property type="entry name" value="KR_2_SDR_x"/>
    <property type="match status" value="1"/>
</dbReference>
<dbReference type="InterPro" id="IPR042104">
    <property type="entry name" value="PKS_dehydratase_sf"/>
</dbReference>
<dbReference type="OrthoDB" id="7617297at2"/>
<dbReference type="Proteomes" id="UP000293902">
    <property type="component" value="Chromosome"/>
</dbReference>
<dbReference type="EMBL" id="QLNI01000016">
    <property type="protein sequence ID" value="RAM02283.1"/>
    <property type="molecule type" value="Genomic_DNA"/>
</dbReference>
<evidence type="ECO:0000256" key="3">
    <source>
        <dbReference type="PROSITE-ProRule" id="PRU01363"/>
    </source>
</evidence>
<organism evidence="6 7">
    <name type="scientific">Desulfobacter hydrogenophilus</name>
    <dbReference type="NCBI Taxonomy" id="2291"/>
    <lineage>
        <taxon>Bacteria</taxon>
        <taxon>Pseudomonadati</taxon>
        <taxon>Thermodesulfobacteriota</taxon>
        <taxon>Desulfobacteria</taxon>
        <taxon>Desulfobacterales</taxon>
        <taxon>Desulfobacteraceae</taxon>
        <taxon>Desulfobacter</taxon>
    </lineage>
</organism>
<reference evidence="5 8" key="2">
    <citation type="submission" date="2019-02" db="EMBL/GenBank/DDBJ databases">
        <title>Complete genome sequence of Desulfobacter hydrogenophilus AcRS1.</title>
        <authorList>
            <person name="Marietou A."/>
            <person name="Lund M.B."/>
            <person name="Marshall I.P.G."/>
            <person name="Schreiber L."/>
            <person name="Jorgensen B."/>
        </authorList>
    </citation>
    <scope>NUCLEOTIDE SEQUENCE [LARGE SCALE GENOMIC DNA]</scope>
    <source>
        <strain evidence="5 8">AcRS1</strain>
    </source>
</reference>
<gene>
    <name evidence="6" type="ORF">DO021_09220</name>
    <name evidence="5" type="ORF">EYB58_16570</name>
</gene>
<dbReference type="GO" id="GO:0004312">
    <property type="term" value="F:fatty acid synthase activity"/>
    <property type="evidence" value="ECO:0007669"/>
    <property type="project" value="TreeGrafter"/>
</dbReference>
<dbReference type="PANTHER" id="PTHR43775:SF51">
    <property type="entry name" value="INACTIVE PHENOLPHTHIOCEROL SYNTHESIS POLYKETIDE SYNTHASE TYPE I PKS1-RELATED"/>
    <property type="match status" value="1"/>
</dbReference>
<dbReference type="InterPro" id="IPR013114">
    <property type="entry name" value="FabA_FabZ"/>
</dbReference>